<accession>A0A699J2K6</accession>
<comment type="caution">
    <text evidence="2">The sequence shown here is derived from an EMBL/GenBank/DDBJ whole genome shotgun (WGS) entry which is preliminary data.</text>
</comment>
<feature type="coiled-coil region" evidence="1">
    <location>
        <begin position="38"/>
        <end position="65"/>
    </location>
</feature>
<reference evidence="2" key="1">
    <citation type="journal article" date="2019" name="Sci. Rep.">
        <title>Draft genome of Tanacetum cinerariifolium, the natural source of mosquito coil.</title>
        <authorList>
            <person name="Yamashiro T."/>
            <person name="Shiraishi A."/>
            <person name="Satake H."/>
            <person name="Nakayama K."/>
        </authorList>
    </citation>
    <scope>NUCLEOTIDE SEQUENCE</scope>
</reference>
<name>A0A699J2K6_TANCI</name>
<dbReference type="AlphaFoldDB" id="A0A699J2K6"/>
<feature type="non-terminal residue" evidence="2">
    <location>
        <position position="1"/>
    </location>
</feature>
<organism evidence="2">
    <name type="scientific">Tanacetum cinerariifolium</name>
    <name type="common">Dalmatian daisy</name>
    <name type="synonym">Chrysanthemum cinerariifolium</name>
    <dbReference type="NCBI Taxonomy" id="118510"/>
    <lineage>
        <taxon>Eukaryota</taxon>
        <taxon>Viridiplantae</taxon>
        <taxon>Streptophyta</taxon>
        <taxon>Embryophyta</taxon>
        <taxon>Tracheophyta</taxon>
        <taxon>Spermatophyta</taxon>
        <taxon>Magnoliopsida</taxon>
        <taxon>eudicotyledons</taxon>
        <taxon>Gunneridae</taxon>
        <taxon>Pentapetalae</taxon>
        <taxon>asterids</taxon>
        <taxon>campanulids</taxon>
        <taxon>Asterales</taxon>
        <taxon>Asteraceae</taxon>
        <taxon>Asteroideae</taxon>
        <taxon>Anthemideae</taxon>
        <taxon>Anthemidinae</taxon>
        <taxon>Tanacetum</taxon>
    </lineage>
</organism>
<dbReference type="EMBL" id="BKCJ010363699">
    <property type="protein sequence ID" value="GFA06619.1"/>
    <property type="molecule type" value="Genomic_DNA"/>
</dbReference>
<evidence type="ECO:0000313" key="2">
    <source>
        <dbReference type="EMBL" id="GFA06619.1"/>
    </source>
</evidence>
<protein>
    <submittedName>
        <fullName evidence="2">Uncharacterized protein</fullName>
    </submittedName>
</protein>
<gene>
    <name evidence="2" type="ORF">Tci_578591</name>
</gene>
<proteinExistence type="predicted"/>
<evidence type="ECO:0000256" key="1">
    <source>
        <dbReference type="SAM" id="Coils"/>
    </source>
</evidence>
<keyword evidence="1" id="KW-0175">Coiled coil</keyword>
<sequence length="140" mass="16066">DNTSRVSREVVNVACDKPSDYSNVIKKDSSKTTNATSIIQDEVDLDQLRNNMNKLMEEEKVLDINTEVFTSDLTNISNSDEEEVFASNEEFKAYLSSVGDGNQLEEEFDFYDDDYVDQIRDLRGQIKAFRDFQLLNSGRK</sequence>